<dbReference type="Gene3D" id="3.40.50.970">
    <property type="match status" value="2"/>
</dbReference>
<keyword evidence="2" id="KW-0786">Thiamine pyrophosphate</keyword>
<reference evidence="6" key="1">
    <citation type="submission" date="2023-01" db="EMBL/GenBank/DDBJ databases">
        <title>Draft genome sequence of Nocardiopsis sp. LSu2-4 isolated from halophytes.</title>
        <authorList>
            <person name="Duangmal K."/>
            <person name="Chantavorakit T."/>
        </authorList>
    </citation>
    <scope>NUCLEOTIDE SEQUENCE</scope>
    <source>
        <strain evidence="6">LSu2-4</strain>
    </source>
</reference>
<evidence type="ECO:0000259" key="5">
    <source>
        <dbReference type="Pfam" id="PF02776"/>
    </source>
</evidence>
<dbReference type="EMBL" id="JAQFWP010000013">
    <property type="protein sequence ID" value="MDA2804733.1"/>
    <property type="molecule type" value="Genomic_DNA"/>
</dbReference>
<accession>A0ABT4TJ66</accession>
<dbReference type="SUPFAM" id="SSF52518">
    <property type="entry name" value="Thiamin diphosphate-binding fold (THDP-binding)"/>
    <property type="match status" value="2"/>
</dbReference>
<keyword evidence="7" id="KW-1185">Reference proteome</keyword>
<proteinExistence type="predicted"/>
<feature type="domain" description="Thiamine pyrophosphate enzyme TPP-binding" evidence="4">
    <location>
        <begin position="223"/>
        <end position="353"/>
    </location>
</feature>
<feature type="domain" description="Thiamine pyrophosphate enzyme N-terminal TPP-binding" evidence="5">
    <location>
        <begin position="3"/>
        <end position="97"/>
    </location>
</feature>
<dbReference type="InterPro" id="IPR051818">
    <property type="entry name" value="TPP_dependent_decarboxylase"/>
</dbReference>
<evidence type="ECO:0000256" key="3">
    <source>
        <dbReference type="ARBA" id="ARBA00023239"/>
    </source>
</evidence>
<dbReference type="InterPro" id="IPR011766">
    <property type="entry name" value="TPP_enzyme_TPP-bd"/>
</dbReference>
<sequence length="388" mass="39256">MIGGRAFLDALAERGVGLLSGVPCSYFGAPIRELESYGGIGYVPAANEGTALATAAGAALSGVRAGVIAQNSGFGNLVNPLTSLVLPYRIGVLALVSMRGWPEAGPGEPQHRWMGQVVPRWLDSLEVPHWTLRPGGPELPALLKEAQPVLDSGCPAFILVAKGAVEGAPAAAGPDAPRAGALTREDAVRAVLAEAGEARLMATTGYLSRTLFNLGGRDGDFYMQGSMGHIASLALGAALARPEQRFAVLDGDGSVLMHMGALATVGHFAPENLVHVVFDNGGYESTGGQAVAASRTDLAAVARACGYREALTVDGTGGAGSARGAGGADAVGPEALTSAVRRAMRTPGPVALVVRGVQGGSAGERASGTITVEEIGARFSARLAEGTA</sequence>
<keyword evidence="1" id="KW-0210">Decarboxylase</keyword>
<dbReference type="Pfam" id="PF02776">
    <property type="entry name" value="TPP_enzyme_N"/>
    <property type="match status" value="1"/>
</dbReference>
<evidence type="ECO:0000259" key="4">
    <source>
        <dbReference type="Pfam" id="PF02775"/>
    </source>
</evidence>
<evidence type="ECO:0000313" key="6">
    <source>
        <dbReference type="EMBL" id="MDA2804733.1"/>
    </source>
</evidence>
<evidence type="ECO:0000256" key="1">
    <source>
        <dbReference type="ARBA" id="ARBA00022793"/>
    </source>
</evidence>
<organism evidence="6 7">
    <name type="scientific">Nocardiopsis suaedae</name>
    <dbReference type="NCBI Taxonomy" id="3018444"/>
    <lineage>
        <taxon>Bacteria</taxon>
        <taxon>Bacillati</taxon>
        <taxon>Actinomycetota</taxon>
        <taxon>Actinomycetes</taxon>
        <taxon>Streptosporangiales</taxon>
        <taxon>Nocardiopsidaceae</taxon>
        <taxon>Nocardiopsis</taxon>
    </lineage>
</organism>
<dbReference type="RefSeq" id="WP_270677302.1">
    <property type="nucleotide sequence ID" value="NZ_JAQFWP010000013.1"/>
</dbReference>
<evidence type="ECO:0000256" key="2">
    <source>
        <dbReference type="ARBA" id="ARBA00023052"/>
    </source>
</evidence>
<dbReference type="PANTHER" id="PTHR42818:SF1">
    <property type="entry name" value="SULFOPYRUVATE DECARBOXYLASE"/>
    <property type="match status" value="1"/>
</dbReference>
<dbReference type="Pfam" id="PF02775">
    <property type="entry name" value="TPP_enzyme_C"/>
    <property type="match status" value="1"/>
</dbReference>
<dbReference type="PANTHER" id="PTHR42818">
    <property type="entry name" value="SULFOPYRUVATE DECARBOXYLASE SUBUNIT ALPHA"/>
    <property type="match status" value="1"/>
</dbReference>
<protein>
    <submittedName>
        <fullName evidence="6">Thiamine pyrophosphate-dependent enzyme</fullName>
    </submittedName>
</protein>
<dbReference type="InterPro" id="IPR012001">
    <property type="entry name" value="Thiamin_PyroP_enz_TPP-bd_dom"/>
</dbReference>
<keyword evidence="3" id="KW-0456">Lyase</keyword>
<dbReference type="CDD" id="cd07035">
    <property type="entry name" value="TPP_PYR_POX_like"/>
    <property type="match status" value="1"/>
</dbReference>
<dbReference type="Proteomes" id="UP001165685">
    <property type="component" value="Unassembled WGS sequence"/>
</dbReference>
<comment type="caution">
    <text evidence="6">The sequence shown here is derived from an EMBL/GenBank/DDBJ whole genome shotgun (WGS) entry which is preliminary data.</text>
</comment>
<evidence type="ECO:0000313" key="7">
    <source>
        <dbReference type="Proteomes" id="UP001165685"/>
    </source>
</evidence>
<gene>
    <name evidence="6" type="ORF">O4U47_09435</name>
</gene>
<dbReference type="InterPro" id="IPR029061">
    <property type="entry name" value="THDP-binding"/>
</dbReference>
<name>A0ABT4TJ66_9ACTN</name>